<dbReference type="InterPro" id="IPR052985">
    <property type="entry name" value="CoA-trans_III_biosynth/detox"/>
</dbReference>
<comment type="similarity">
    <text evidence="1">Belongs to the CoA-transferase III family.</text>
</comment>
<dbReference type="PANTHER" id="PTHR48229:SF1">
    <property type="entry name" value="ALPHA METHYLACYL-COA RACEMASE-RELATED"/>
    <property type="match status" value="1"/>
</dbReference>
<gene>
    <name evidence="2" type="ORF">E8E13_000968</name>
</gene>
<keyword evidence="3" id="KW-1185">Reference proteome</keyword>
<dbReference type="OrthoDB" id="3691494at2759"/>
<dbReference type="InterPro" id="IPR003673">
    <property type="entry name" value="CoA-Trfase_fam_III"/>
</dbReference>
<accession>A0A9P4W6A0</accession>
<proteinExistence type="inferred from homology"/>
<comment type="caution">
    <text evidence="2">The sequence shown here is derived from an EMBL/GenBank/DDBJ whole genome shotgun (WGS) entry which is preliminary data.</text>
</comment>
<dbReference type="Pfam" id="PF02515">
    <property type="entry name" value="CoA_transf_3"/>
    <property type="match status" value="1"/>
</dbReference>
<dbReference type="SUPFAM" id="SSF89796">
    <property type="entry name" value="CoA-transferase family III (CaiB/BaiF)"/>
    <property type="match status" value="2"/>
</dbReference>
<dbReference type="GO" id="GO:0003824">
    <property type="term" value="F:catalytic activity"/>
    <property type="evidence" value="ECO:0007669"/>
    <property type="project" value="InterPro"/>
</dbReference>
<evidence type="ECO:0000313" key="3">
    <source>
        <dbReference type="Proteomes" id="UP000801428"/>
    </source>
</evidence>
<evidence type="ECO:0000313" key="2">
    <source>
        <dbReference type="EMBL" id="KAF2994246.1"/>
    </source>
</evidence>
<evidence type="ECO:0000256" key="1">
    <source>
        <dbReference type="ARBA" id="ARBA00008383"/>
    </source>
</evidence>
<sequence length="547" mass="61015">MQFPSITEESRRILGNVLLMDDSLRIPSAFVEAAGKILFTASDDKPFLPSPCKITETASALYGLIAAGASAVSAVRYGSVFQDIKVNTDVASLSLFSVILPTVADEPFMDNEHLKTEFMKGDIYGLSKPICARSNGLYRTKGSRWYYSHSDFNAGKAMEMLGIEENDTISYDEAYRVYAEKIAQWDAQLLEETANSEYRISGTQCLSHEEFLCSEPGKIVCEEPLYTLNPVRAPRSQWPNSEGGSDSENSPLTGIKVIDLSRVIAAPVISKILAVLGAEVLKISWEELPDYGFLWVDLSTGKGDTNIDLKSRAGQDAFSALLQDADVLIDGYRPGVLDRLGFCTEVIRDINPRLIIVRENCYGWTSSLADRAGWQPNSDCLVGHSWLQGQFLGLEEPVLPPLPANSDMQTGLIGAAATIQALYMRTQADATFDVKTSLTQYNVWLYRLGQYTDAQQRWLRDCNTAFNAQHSDSVQTLLAKTHQAVLQTRPDLFQHQEYFWCMEGKEWGLDEDIRILAPAFEFKESKLGYRVPSGRRGRSVPRWTKDL</sequence>
<dbReference type="AlphaFoldDB" id="A0A9P4W6A0"/>
<dbReference type="PANTHER" id="PTHR48229">
    <property type="entry name" value="CAIB/BAIF FAMILY ENZYME (AFU_ORTHOLOGUE AFUA_1G05360)-RELATED"/>
    <property type="match status" value="1"/>
</dbReference>
<organism evidence="2 3">
    <name type="scientific">Curvularia kusanoi</name>
    <name type="common">Cochliobolus kusanoi</name>
    <dbReference type="NCBI Taxonomy" id="90978"/>
    <lineage>
        <taxon>Eukaryota</taxon>
        <taxon>Fungi</taxon>
        <taxon>Dikarya</taxon>
        <taxon>Ascomycota</taxon>
        <taxon>Pezizomycotina</taxon>
        <taxon>Dothideomycetes</taxon>
        <taxon>Pleosporomycetidae</taxon>
        <taxon>Pleosporales</taxon>
        <taxon>Pleosporineae</taxon>
        <taxon>Pleosporaceae</taxon>
        <taxon>Curvularia</taxon>
    </lineage>
</organism>
<name>A0A9P4W6A0_CURKU</name>
<dbReference type="Proteomes" id="UP000801428">
    <property type="component" value="Unassembled WGS sequence"/>
</dbReference>
<dbReference type="InterPro" id="IPR023606">
    <property type="entry name" value="CoA-Trfase_III_dom_1_sf"/>
</dbReference>
<dbReference type="Gene3D" id="3.40.50.10540">
    <property type="entry name" value="Crotonobetainyl-coa:carnitine coa-transferase, domain 1"/>
    <property type="match status" value="1"/>
</dbReference>
<reference evidence="2" key="1">
    <citation type="submission" date="2019-04" db="EMBL/GenBank/DDBJ databases">
        <title>Sequencing of skin fungus with MAO and IRED activity.</title>
        <authorList>
            <person name="Marsaioli A.J."/>
            <person name="Bonatto J.M.C."/>
            <person name="Reis Junior O."/>
        </authorList>
    </citation>
    <scope>NUCLEOTIDE SEQUENCE</scope>
    <source>
        <strain evidence="2">30M1</strain>
    </source>
</reference>
<dbReference type="EMBL" id="SWKU01000042">
    <property type="protein sequence ID" value="KAF2994246.1"/>
    <property type="molecule type" value="Genomic_DNA"/>
</dbReference>
<protein>
    <submittedName>
        <fullName evidence="2">Uncharacterized protein</fullName>
    </submittedName>
</protein>